<dbReference type="AlphaFoldDB" id="A0A9J5ZI27"/>
<dbReference type="Gene3D" id="3.80.10.10">
    <property type="entry name" value="Ribonuclease Inhibitor"/>
    <property type="match status" value="1"/>
</dbReference>
<accession>A0A9J5ZI27</accession>
<gene>
    <name evidence="1" type="ORF">H5410_022912</name>
</gene>
<protein>
    <submittedName>
        <fullName evidence="1">Uncharacterized protein</fullName>
    </submittedName>
</protein>
<dbReference type="EMBL" id="JACXVP010000004">
    <property type="protein sequence ID" value="KAG5611631.1"/>
    <property type="molecule type" value="Genomic_DNA"/>
</dbReference>
<name>A0A9J5ZI27_SOLCO</name>
<dbReference type="SUPFAM" id="SSF52058">
    <property type="entry name" value="L domain-like"/>
    <property type="match status" value="1"/>
</dbReference>
<organism evidence="1 2">
    <name type="scientific">Solanum commersonii</name>
    <name type="common">Commerson's wild potato</name>
    <name type="synonym">Commerson's nightshade</name>
    <dbReference type="NCBI Taxonomy" id="4109"/>
    <lineage>
        <taxon>Eukaryota</taxon>
        <taxon>Viridiplantae</taxon>
        <taxon>Streptophyta</taxon>
        <taxon>Embryophyta</taxon>
        <taxon>Tracheophyta</taxon>
        <taxon>Spermatophyta</taxon>
        <taxon>Magnoliopsida</taxon>
        <taxon>eudicotyledons</taxon>
        <taxon>Gunneridae</taxon>
        <taxon>Pentapetalae</taxon>
        <taxon>asterids</taxon>
        <taxon>lamiids</taxon>
        <taxon>Solanales</taxon>
        <taxon>Solanaceae</taxon>
        <taxon>Solanoideae</taxon>
        <taxon>Solaneae</taxon>
        <taxon>Solanum</taxon>
    </lineage>
</organism>
<keyword evidence="2" id="KW-1185">Reference proteome</keyword>
<reference evidence="1 2" key="1">
    <citation type="submission" date="2020-09" db="EMBL/GenBank/DDBJ databases">
        <title>De no assembly of potato wild relative species, Solanum commersonii.</title>
        <authorList>
            <person name="Cho K."/>
        </authorList>
    </citation>
    <scope>NUCLEOTIDE SEQUENCE [LARGE SCALE GENOMIC DNA]</scope>
    <source>
        <strain evidence="1">LZ3.2</strain>
        <tissue evidence="1">Leaf</tissue>
    </source>
</reference>
<evidence type="ECO:0000313" key="2">
    <source>
        <dbReference type="Proteomes" id="UP000824120"/>
    </source>
</evidence>
<dbReference type="InterPro" id="IPR032675">
    <property type="entry name" value="LRR_dom_sf"/>
</dbReference>
<dbReference type="OrthoDB" id="2016095at2759"/>
<proteinExistence type="predicted"/>
<evidence type="ECO:0000313" key="1">
    <source>
        <dbReference type="EMBL" id="KAG5611631.1"/>
    </source>
</evidence>
<dbReference type="Proteomes" id="UP000824120">
    <property type="component" value="Chromosome 4"/>
</dbReference>
<sequence>MDLMGCSSLEKFLEILERMKALPLSIIQHQARLKELDLSYMIFLVALKELYLCGKNFEHLPQGITQHGALRSLNLSHRKRLKELPGFMGMQYLDTSNLTYSNLIDGGLLE</sequence>
<comment type="caution">
    <text evidence="1">The sequence shown here is derived from an EMBL/GenBank/DDBJ whole genome shotgun (WGS) entry which is preliminary data.</text>
</comment>